<name>A0A833QRG5_9POAL</name>
<organism evidence="2 3">
    <name type="scientific">Carex littledalei</name>
    <dbReference type="NCBI Taxonomy" id="544730"/>
    <lineage>
        <taxon>Eukaryota</taxon>
        <taxon>Viridiplantae</taxon>
        <taxon>Streptophyta</taxon>
        <taxon>Embryophyta</taxon>
        <taxon>Tracheophyta</taxon>
        <taxon>Spermatophyta</taxon>
        <taxon>Magnoliopsida</taxon>
        <taxon>Liliopsida</taxon>
        <taxon>Poales</taxon>
        <taxon>Cyperaceae</taxon>
        <taxon>Cyperoideae</taxon>
        <taxon>Cariceae</taxon>
        <taxon>Carex</taxon>
        <taxon>Carex subgen. Euthyceras</taxon>
    </lineage>
</organism>
<feature type="chain" id="PRO_5032469992" evidence="1">
    <location>
        <begin position="26"/>
        <end position="88"/>
    </location>
</feature>
<dbReference type="AlphaFoldDB" id="A0A833QRG5"/>
<keyword evidence="3" id="KW-1185">Reference proteome</keyword>
<reference evidence="2" key="1">
    <citation type="submission" date="2020-01" db="EMBL/GenBank/DDBJ databases">
        <title>Genome sequence of Kobresia littledalei, the first chromosome-level genome in the family Cyperaceae.</title>
        <authorList>
            <person name="Qu G."/>
        </authorList>
    </citation>
    <scope>NUCLEOTIDE SEQUENCE</scope>
    <source>
        <strain evidence="2">C.B.Clarke</strain>
        <tissue evidence="2">Leaf</tissue>
    </source>
</reference>
<evidence type="ECO:0000313" key="3">
    <source>
        <dbReference type="Proteomes" id="UP000623129"/>
    </source>
</evidence>
<accession>A0A833QRG5</accession>
<keyword evidence="1" id="KW-0732">Signal</keyword>
<sequence length="88" mass="9776">MKRRWARLLMVASIALLMSYGSLHGFAREIGREKRTDNGSALSTGTSDTIGMDVKRVKVKKIAANNDSLVDDDKRLVPTGPNPLHNRR</sequence>
<protein>
    <submittedName>
        <fullName evidence="2">Uncharacterized protein</fullName>
    </submittedName>
</protein>
<feature type="signal peptide" evidence="1">
    <location>
        <begin position="1"/>
        <end position="25"/>
    </location>
</feature>
<proteinExistence type="predicted"/>
<dbReference type="Proteomes" id="UP000623129">
    <property type="component" value="Unassembled WGS sequence"/>
</dbReference>
<evidence type="ECO:0000313" key="2">
    <source>
        <dbReference type="EMBL" id="KAF3327438.1"/>
    </source>
</evidence>
<dbReference type="OrthoDB" id="693174at2759"/>
<comment type="caution">
    <text evidence="2">The sequence shown here is derived from an EMBL/GenBank/DDBJ whole genome shotgun (WGS) entry which is preliminary data.</text>
</comment>
<gene>
    <name evidence="2" type="ORF">FCM35_KLT07556</name>
</gene>
<evidence type="ECO:0000256" key="1">
    <source>
        <dbReference type="SAM" id="SignalP"/>
    </source>
</evidence>
<dbReference type="EMBL" id="SWLB01000017">
    <property type="protein sequence ID" value="KAF3327438.1"/>
    <property type="molecule type" value="Genomic_DNA"/>
</dbReference>